<comment type="caution">
    <text evidence="2">The sequence shown here is derived from an EMBL/GenBank/DDBJ whole genome shotgun (WGS) entry which is preliminary data.</text>
</comment>
<sequence>MSSPNHSQFHHPPLSGPFRTRLIWLSPSLDANSPIQCQIAEAPLAQMPPYEALSYAWDSHEGNATIQCFNGTNQILQVTRNCERALKRLRLVDHPRILWVDAICIDQTSDKDKETQIPLMKDIYTLAQRVVLWIGNENRSTRNLFDQMEAAQYFTVIPTVIPSELLRCCGSCAKSIVHIPSNQNNQILNSEGTGGAHYGFFSRAPFERMWCVQELVLGRQVLVVCGSRSLDWDFLSRGLNEFTRMNKEMGMDAIESRMRPILDRTGLVTRFRGMLHDPSRRHARGPGSLAMCGLSLADVVEMARMRGASVSHDKVYALHGLLGCLGIQLPPPEYRKPIGNVFREMAIASLHVDRNLNLLYLVTGSQSAEASIASWVPDLTDSHPPLVPPIRRYQASGGSQPGFDTGPSQAELVVWAKIIGHVGTTGDAMPRFSMASSPDPTAIPYISAAQSEKAFVILKQWAIIAQGAQATDLRPFSSTLLLDAVMKSALDFPAFQRVFNALHHLLLTAEPREVVVDRAIASNLSYIGDIEGASDQHLEFALQLVASQLAMLIGAVFHEAQQPKALHYWLMLMLRRRKFFLAHLGGLTQMGLGTEGVESGDSIMLVQGLNTPMIARLMGKGNDGYDMWKLLGPAFVYGVMNAELWNEGTGLFPMKLV</sequence>
<feature type="domain" description="Heterokaryon incompatibility" evidence="1">
    <location>
        <begin position="50"/>
        <end position="214"/>
    </location>
</feature>
<dbReference type="Pfam" id="PF06985">
    <property type="entry name" value="HET"/>
    <property type="match status" value="1"/>
</dbReference>
<evidence type="ECO:0000313" key="3">
    <source>
        <dbReference type="Proteomes" id="UP001201980"/>
    </source>
</evidence>
<dbReference type="InterPro" id="IPR052895">
    <property type="entry name" value="HetReg/Transcr_Mod"/>
</dbReference>
<evidence type="ECO:0000313" key="2">
    <source>
        <dbReference type="EMBL" id="KAJ2905749.1"/>
    </source>
</evidence>
<dbReference type="AlphaFoldDB" id="A0AAD5RYK6"/>
<organism evidence="2 3">
    <name type="scientific">Zalerion maritima</name>
    <dbReference type="NCBI Taxonomy" id="339359"/>
    <lineage>
        <taxon>Eukaryota</taxon>
        <taxon>Fungi</taxon>
        <taxon>Dikarya</taxon>
        <taxon>Ascomycota</taxon>
        <taxon>Pezizomycotina</taxon>
        <taxon>Sordariomycetes</taxon>
        <taxon>Lulworthiomycetidae</taxon>
        <taxon>Lulworthiales</taxon>
        <taxon>Lulworthiaceae</taxon>
        <taxon>Zalerion</taxon>
    </lineage>
</organism>
<reference evidence="2" key="1">
    <citation type="submission" date="2022-07" db="EMBL/GenBank/DDBJ databases">
        <title>Draft genome sequence of Zalerion maritima ATCC 34329, a (micro)plastics degrading marine fungus.</title>
        <authorList>
            <person name="Paco A."/>
            <person name="Goncalves M.F.M."/>
            <person name="Rocha-Santos T.A.P."/>
            <person name="Alves A."/>
        </authorList>
    </citation>
    <scope>NUCLEOTIDE SEQUENCE</scope>
    <source>
        <strain evidence="2">ATCC 34329</strain>
    </source>
</reference>
<keyword evidence="3" id="KW-1185">Reference proteome</keyword>
<dbReference type="InterPro" id="IPR010730">
    <property type="entry name" value="HET"/>
</dbReference>
<accession>A0AAD5RYK6</accession>
<name>A0AAD5RYK6_9PEZI</name>
<proteinExistence type="predicted"/>
<evidence type="ECO:0000259" key="1">
    <source>
        <dbReference type="Pfam" id="PF06985"/>
    </source>
</evidence>
<dbReference type="PANTHER" id="PTHR24148:SF64">
    <property type="entry name" value="HETEROKARYON INCOMPATIBILITY DOMAIN-CONTAINING PROTEIN"/>
    <property type="match status" value="1"/>
</dbReference>
<protein>
    <recommendedName>
        <fullName evidence="1">Heterokaryon incompatibility domain-containing protein</fullName>
    </recommendedName>
</protein>
<dbReference type="EMBL" id="JAKWBI020000025">
    <property type="protein sequence ID" value="KAJ2905749.1"/>
    <property type="molecule type" value="Genomic_DNA"/>
</dbReference>
<gene>
    <name evidence="2" type="ORF">MKZ38_004426</name>
</gene>
<dbReference type="PANTHER" id="PTHR24148">
    <property type="entry name" value="ANKYRIN REPEAT DOMAIN-CONTAINING PROTEIN 39 HOMOLOG-RELATED"/>
    <property type="match status" value="1"/>
</dbReference>
<dbReference type="Proteomes" id="UP001201980">
    <property type="component" value="Unassembled WGS sequence"/>
</dbReference>